<dbReference type="Pfam" id="PF00156">
    <property type="entry name" value="Pribosyltran"/>
    <property type="match status" value="1"/>
</dbReference>
<dbReference type="InterPro" id="IPR029057">
    <property type="entry name" value="PRTase-like"/>
</dbReference>
<keyword evidence="1 4" id="KW-0328">Glycosyltransferase</keyword>
<evidence type="ECO:0000313" key="4">
    <source>
        <dbReference type="EMBL" id="QGT78246.1"/>
    </source>
</evidence>
<sequence>MSRGQSLPVHAITVEEVIAGADRLARMVRSSGYQPDTVIAVARGGFMPARFICDFLGVSRLLSVKVQHYAAGAHAGTEARVTVPLGGPIEGEHVLVVDDVNDSGKTLQALGPYLDDLRPASVRTAVLHEKQVTACPADFVAETIERWRWMLYPWAVVEDVGQFLRDMQPAPATREEAVSRLNAEHGLELDDTELDRVLFFGGIRLDQG</sequence>
<dbReference type="EMBL" id="CP046415">
    <property type="protein sequence ID" value="QGT78246.1"/>
    <property type="molecule type" value="Genomic_DNA"/>
</dbReference>
<evidence type="ECO:0000259" key="3">
    <source>
        <dbReference type="Pfam" id="PF00156"/>
    </source>
</evidence>
<reference evidence="4 5" key="1">
    <citation type="submission" date="2019-11" db="EMBL/GenBank/DDBJ databases">
        <authorList>
            <person name="Zhang J."/>
            <person name="Sun C."/>
        </authorList>
    </citation>
    <scope>NUCLEOTIDE SEQUENCE [LARGE SCALE GENOMIC DNA]</scope>
    <source>
        <strain evidence="5">sp2</strain>
    </source>
</reference>
<dbReference type="SUPFAM" id="SSF53271">
    <property type="entry name" value="PRTase-like"/>
    <property type="match status" value="1"/>
</dbReference>
<evidence type="ECO:0000256" key="2">
    <source>
        <dbReference type="ARBA" id="ARBA00022679"/>
    </source>
</evidence>
<feature type="domain" description="Phosphoribosyltransferase" evidence="3">
    <location>
        <begin position="17"/>
        <end position="140"/>
    </location>
</feature>
<accession>A0A6I6CUV7</accession>
<dbReference type="Proteomes" id="UP000427716">
    <property type="component" value="Chromosome"/>
</dbReference>
<dbReference type="Gene3D" id="3.40.50.2020">
    <property type="match status" value="1"/>
</dbReference>
<dbReference type="AlphaFoldDB" id="A0A6I6CUV7"/>
<name>A0A6I6CUV7_9GAMM</name>
<organism evidence="4 5">
    <name type="scientific">Guyparkeria halophila</name>
    <dbReference type="NCBI Taxonomy" id="47960"/>
    <lineage>
        <taxon>Bacteria</taxon>
        <taxon>Pseudomonadati</taxon>
        <taxon>Pseudomonadota</taxon>
        <taxon>Gammaproteobacteria</taxon>
        <taxon>Chromatiales</taxon>
        <taxon>Thioalkalibacteraceae</taxon>
        <taxon>Guyparkeria</taxon>
    </lineage>
</organism>
<dbReference type="GO" id="GO:0016757">
    <property type="term" value="F:glycosyltransferase activity"/>
    <property type="evidence" value="ECO:0007669"/>
    <property type="project" value="UniProtKB-KW"/>
</dbReference>
<gene>
    <name evidence="4" type="ORF">GM160_04640</name>
</gene>
<dbReference type="PANTHER" id="PTHR43363">
    <property type="entry name" value="HYPOXANTHINE PHOSPHORIBOSYLTRANSFERASE"/>
    <property type="match status" value="1"/>
</dbReference>
<dbReference type="InterPro" id="IPR000836">
    <property type="entry name" value="PRTase_dom"/>
</dbReference>
<dbReference type="CDD" id="cd06223">
    <property type="entry name" value="PRTases_typeI"/>
    <property type="match status" value="1"/>
</dbReference>
<dbReference type="RefSeq" id="WP_156573557.1">
    <property type="nucleotide sequence ID" value="NZ_CP046415.1"/>
</dbReference>
<keyword evidence="2 4" id="KW-0808">Transferase</keyword>
<evidence type="ECO:0000313" key="5">
    <source>
        <dbReference type="Proteomes" id="UP000427716"/>
    </source>
</evidence>
<proteinExistence type="predicted"/>
<protein>
    <submittedName>
        <fullName evidence="4">Phosphoribosyltransferase</fullName>
    </submittedName>
</protein>
<dbReference type="KEGG" id="ghl:GM160_04640"/>
<evidence type="ECO:0000256" key="1">
    <source>
        <dbReference type="ARBA" id="ARBA00022676"/>
    </source>
</evidence>
<keyword evidence="5" id="KW-1185">Reference proteome</keyword>
<dbReference type="PANTHER" id="PTHR43363:SF3">
    <property type="entry name" value="XANTHINE-GUANINE PHOSPHORIBOSYLTRANSFERASE"/>
    <property type="match status" value="1"/>
</dbReference>